<keyword evidence="3" id="KW-1185">Reference proteome</keyword>
<dbReference type="InterPro" id="IPR036397">
    <property type="entry name" value="RNaseH_sf"/>
</dbReference>
<organism evidence="2 3">
    <name type="scientific">Cuscuta europaea</name>
    <name type="common">European dodder</name>
    <dbReference type="NCBI Taxonomy" id="41803"/>
    <lineage>
        <taxon>Eukaryota</taxon>
        <taxon>Viridiplantae</taxon>
        <taxon>Streptophyta</taxon>
        <taxon>Embryophyta</taxon>
        <taxon>Tracheophyta</taxon>
        <taxon>Spermatophyta</taxon>
        <taxon>Magnoliopsida</taxon>
        <taxon>eudicotyledons</taxon>
        <taxon>Gunneridae</taxon>
        <taxon>Pentapetalae</taxon>
        <taxon>asterids</taxon>
        <taxon>lamiids</taxon>
        <taxon>Solanales</taxon>
        <taxon>Convolvulaceae</taxon>
        <taxon>Cuscuteae</taxon>
        <taxon>Cuscuta</taxon>
        <taxon>Cuscuta subgen. Cuscuta</taxon>
    </lineage>
</organism>
<dbReference type="PANTHER" id="PTHR42648:SF30">
    <property type="entry name" value="RIBONUCLEASE H-LIKE DOMAIN, GAG-PRE-INTEGRASE DOMAIN PROTEIN-RELATED"/>
    <property type="match status" value="1"/>
</dbReference>
<dbReference type="Proteomes" id="UP001152484">
    <property type="component" value="Unassembled WGS sequence"/>
</dbReference>
<dbReference type="PANTHER" id="PTHR42648">
    <property type="entry name" value="TRANSPOSASE, PUTATIVE-RELATED"/>
    <property type="match status" value="1"/>
</dbReference>
<dbReference type="EMBL" id="CAMAPE010000025">
    <property type="protein sequence ID" value="CAH9091044.1"/>
    <property type="molecule type" value="Genomic_DNA"/>
</dbReference>
<reference evidence="2" key="1">
    <citation type="submission" date="2022-07" db="EMBL/GenBank/DDBJ databases">
        <authorList>
            <person name="Macas J."/>
            <person name="Novak P."/>
            <person name="Neumann P."/>
        </authorList>
    </citation>
    <scope>NUCLEOTIDE SEQUENCE</scope>
</reference>
<evidence type="ECO:0000313" key="3">
    <source>
        <dbReference type="Proteomes" id="UP001152484"/>
    </source>
</evidence>
<dbReference type="InterPro" id="IPR001584">
    <property type="entry name" value="Integrase_cat-core"/>
</dbReference>
<dbReference type="OrthoDB" id="1305996at2759"/>
<dbReference type="InterPro" id="IPR057670">
    <property type="entry name" value="SH3_retrovirus"/>
</dbReference>
<comment type="caution">
    <text evidence="2">The sequence shown here is derived from an EMBL/GenBank/DDBJ whole genome shotgun (WGS) entry which is preliminary data.</text>
</comment>
<dbReference type="InterPro" id="IPR012337">
    <property type="entry name" value="RNaseH-like_sf"/>
</dbReference>
<dbReference type="GO" id="GO:0015074">
    <property type="term" value="P:DNA integration"/>
    <property type="evidence" value="ECO:0007669"/>
    <property type="project" value="InterPro"/>
</dbReference>
<dbReference type="Pfam" id="PF13976">
    <property type="entry name" value="gag_pre-integrs"/>
    <property type="match status" value="1"/>
</dbReference>
<evidence type="ECO:0000259" key="1">
    <source>
        <dbReference type="PROSITE" id="PS50994"/>
    </source>
</evidence>
<dbReference type="Gene3D" id="3.30.420.10">
    <property type="entry name" value="Ribonuclease H-like superfamily/Ribonuclease H"/>
    <property type="match status" value="1"/>
</dbReference>
<feature type="domain" description="Integrase catalytic" evidence="1">
    <location>
        <begin position="101"/>
        <end position="273"/>
    </location>
</feature>
<accession>A0A9P0Z9A8</accession>
<dbReference type="GO" id="GO:0003676">
    <property type="term" value="F:nucleic acid binding"/>
    <property type="evidence" value="ECO:0007669"/>
    <property type="project" value="InterPro"/>
</dbReference>
<dbReference type="InterPro" id="IPR039537">
    <property type="entry name" value="Retrotran_Ty1/copia-like"/>
</dbReference>
<protein>
    <recommendedName>
        <fullName evidence="1">Integrase catalytic domain-containing protein</fullName>
    </recommendedName>
</protein>
<evidence type="ECO:0000313" key="2">
    <source>
        <dbReference type="EMBL" id="CAH9091044.1"/>
    </source>
</evidence>
<dbReference type="SUPFAM" id="SSF53098">
    <property type="entry name" value="Ribonuclease H-like"/>
    <property type="match status" value="1"/>
</dbReference>
<dbReference type="InterPro" id="IPR025724">
    <property type="entry name" value="GAG-pre-integrase_dom"/>
</dbReference>
<dbReference type="PROSITE" id="PS50994">
    <property type="entry name" value="INTEGRASE"/>
    <property type="match status" value="1"/>
</dbReference>
<proteinExistence type="predicted"/>
<name>A0A9P0Z9A8_CUSEU</name>
<gene>
    <name evidence="2" type="ORF">CEURO_LOCUS11472</name>
</gene>
<sequence>MLNNLGIKQVIESDKYILSKGDVFVGFRYLSNRMFRLNVVNRLISSDNSVFVASSINDCMIWHARLAHINFRKMHEMSKDGLIPAFDINDDKCRTCMLTKITKQPFPNVERNSAILDLVHSDLCDFHSTPSFGNKKFVATFIDDSTRFCYVYLLHTKDESLEKFKVYKTKVELQLGNPIKCLRTVRGGEYMDPHYFQSDGIIHETTAPYTPQQNGVAKRKNRVLKEMVNSMLSYSGLSEGFWGEAMLTACYVLNRVPNKRNKTTPYELWYKKAPNLKYFRVWGCRAVVKLPETKRKTFGERGIGCIFIGYAEHSNAYRFYVIEPNDAVAVNTVIESRDMIFDEMRFSSIQGPKELIPRTSEV</sequence>
<dbReference type="Pfam" id="PF25597">
    <property type="entry name" value="SH3_retrovirus"/>
    <property type="match status" value="1"/>
</dbReference>
<dbReference type="AlphaFoldDB" id="A0A9P0Z9A8"/>